<dbReference type="STRING" id="1229780.BN381_80392"/>
<feature type="domain" description="AMP-dependent synthetase/ligase" evidence="4">
    <location>
        <begin position="9"/>
        <end position="396"/>
    </location>
</feature>
<comment type="similarity">
    <text evidence="1">Belongs to the ATP-dependent AMP-binding enzyme family.</text>
</comment>
<dbReference type="Gene3D" id="3.40.50.12780">
    <property type="entry name" value="N-terminal domain of ligase-like"/>
    <property type="match status" value="1"/>
</dbReference>
<dbReference type="eggNOG" id="COG0318">
    <property type="taxonomic scope" value="Bacteria"/>
</dbReference>
<dbReference type="GO" id="GO:0016878">
    <property type="term" value="F:acid-thiol ligase activity"/>
    <property type="evidence" value="ECO:0007669"/>
    <property type="project" value="UniProtKB-ARBA"/>
</dbReference>
<evidence type="ECO:0000259" key="5">
    <source>
        <dbReference type="Pfam" id="PF13193"/>
    </source>
</evidence>
<dbReference type="InterPro" id="IPR020845">
    <property type="entry name" value="AMP-binding_CS"/>
</dbReference>
<dbReference type="InterPro" id="IPR000873">
    <property type="entry name" value="AMP-dep_synth/lig_dom"/>
</dbReference>
<dbReference type="InterPro" id="IPR050237">
    <property type="entry name" value="ATP-dep_AMP-bd_enzyme"/>
</dbReference>
<organism evidence="6 7">
    <name type="scientific">Candidatus Neomicrothrix parvicella RN1</name>
    <dbReference type="NCBI Taxonomy" id="1229780"/>
    <lineage>
        <taxon>Bacteria</taxon>
        <taxon>Bacillati</taxon>
        <taxon>Actinomycetota</taxon>
        <taxon>Acidimicrobiia</taxon>
        <taxon>Acidimicrobiales</taxon>
        <taxon>Microthrixaceae</taxon>
        <taxon>Candidatus Neomicrothrix</taxon>
    </lineage>
</organism>
<dbReference type="InterPro" id="IPR042099">
    <property type="entry name" value="ANL_N_sf"/>
</dbReference>
<dbReference type="InterPro" id="IPR045851">
    <property type="entry name" value="AMP-bd_C_sf"/>
</dbReference>
<proteinExistence type="inferred from homology"/>
<feature type="region of interest" description="Disordered" evidence="3">
    <location>
        <begin position="137"/>
        <end position="162"/>
    </location>
</feature>
<dbReference type="EMBL" id="CANL01000078">
    <property type="protein sequence ID" value="CCM65862.1"/>
    <property type="molecule type" value="Genomic_DNA"/>
</dbReference>
<dbReference type="FunFam" id="3.30.300.30:FF:000008">
    <property type="entry name" value="2,3-dihydroxybenzoate-AMP ligase"/>
    <property type="match status" value="1"/>
</dbReference>
<evidence type="ECO:0000256" key="1">
    <source>
        <dbReference type="ARBA" id="ARBA00006432"/>
    </source>
</evidence>
<evidence type="ECO:0000313" key="7">
    <source>
        <dbReference type="Proteomes" id="UP000018291"/>
    </source>
</evidence>
<dbReference type="Proteomes" id="UP000018291">
    <property type="component" value="Unassembled WGS sequence"/>
</dbReference>
<dbReference type="RefSeq" id="WP_012230992.1">
    <property type="nucleotide sequence ID" value="NZ_HG422565.1"/>
</dbReference>
<dbReference type="Pfam" id="PF00501">
    <property type="entry name" value="AMP-binding"/>
    <property type="match status" value="1"/>
</dbReference>
<gene>
    <name evidence="6" type="ORF">BN381_80392</name>
</gene>
<reference evidence="6 7" key="1">
    <citation type="journal article" date="2013" name="ISME J.">
        <title>Metabolic model for the filamentous 'Candidatus Microthrix parvicella' based on genomic and metagenomic analyses.</title>
        <authorList>
            <person name="Jon McIlroy S."/>
            <person name="Kristiansen R."/>
            <person name="Albertsen M."/>
            <person name="Michael Karst S."/>
            <person name="Rossetti S."/>
            <person name="Lund Nielsen J."/>
            <person name="Tandoi V."/>
            <person name="James Seviour R."/>
            <person name="Nielsen P.H."/>
        </authorList>
    </citation>
    <scope>NUCLEOTIDE SEQUENCE [LARGE SCALE GENOMIC DNA]</scope>
    <source>
        <strain evidence="6 7">RN1</strain>
    </source>
</reference>
<dbReference type="SUPFAM" id="SSF56801">
    <property type="entry name" value="Acetyl-CoA synthetase-like"/>
    <property type="match status" value="1"/>
</dbReference>
<keyword evidence="2 6" id="KW-0436">Ligase</keyword>
<dbReference type="PANTHER" id="PTHR43767">
    <property type="entry name" value="LONG-CHAIN-FATTY-ACID--COA LIGASE"/>
    <property type="match status" value="1"/>
</dbReference>
<name>R4Z7P4_9ACTN</name>
<dbReference type="EC" id="6.2.1.-" evidence="6"/>
<evidence type="ECO:0000259" key="4">
    <source>
        <dbReference type="Pfam" id="PF00501"/>
    </source>
</evidence>
<dbReference type="PROSITE" id="PS00455">
    <property type="entry name" value="AMP_BINDING"/>
    <property type="match status" value="1"/>
</dbReference>
<dbReference type="PANTHER" id="PTHR43767:SF1">
    <property type="entry name" value="NONRIBOSOMAL PEPTIDE SYNTHASE PES1 (EUROFUNG)-RELATED"/>
    <property type="match status" value="1"/>
</dbReference>
<accession>R4Z7P4</accession>
<dbReference type="InterPro" id="IPR025110">
    <property type="entry name" value="AMP-bd_C"/>
</dbReference>
<dbReference type="Pfam" id="PF13193">
    <property type="entry name" value="AMP-binding_C"/>
    <property type="match status" value="1"/>
</dbReference>
<keyword evidence="7" id="KW-1185">Reference proteome</keyword>
<sequence length="535" mass="56351">MLLGDELDAASRHAPDTPALACGDRSWTFTEWNRASLALAARVADSVAPTGRVAVLATNHPTVALALSAVPRAGRVLSMPNWRLHPAEIADVIEDVGAELIIGTADLVDPVMKLLAERGLVPRRWGLFEIDELLGDQPVEQPSPRQPDATAPAPRPTPGDPAWIIHTSGTTGTPKGVVLTHASLLAGATTALFGRPVGPADTYLYPFPLCHVSAHNVLALHLARRPVVLTERFEPALLWEQTRRWGVTMVSLAPTMLAMLLDDPATDSAGRGDLRAIGYGASAITPELLTEASQRLGCEFSGGYGMTEASGNAVFLDAAAHRLALHGDARPLTSAGFPGPLTRARITPVPADGPDHSPIAGPIAGPVAAAVRGAEVRTGEVGQIELAGPQVAAGYWGRPDATADTFGSDGWLRTGDLGRLDDDGRLWVTDRLKDLVISGGENVSAREVELVLATHPAVKAVAVVGSPDARWGEVVTAVVVARDGRTIDHAELQAHVRSSLAPFKVPKRIEMVEALPQNATGKVDKVALRATLGRF</sequence>
<comment type="caution">
    <text evidence="6">The sequence shown here is derived from an EMBL/GenBank/DDBJ whole genome shotgun (WGS) entry which is preliminary data.</text>
</comment>
<dbReference type="Gene3D" id="3.30.300.30">
    <property type="match status" value="1"/>
</dbReference>
<evidence type="ECO:0000256" key="3">
    <source>
        <dbReference type="SAM" id="MobiDB-lite"/>
    </source>
</evidence>
<evidence type="ECO:0000313" key="6">
    <source>
        <dbReference type="EMBL" id="CCM65862.1"/>
    </source>
</evidence>
<protein>
    <submittedName>
        <fullName evidence="6">Putative AMP-dependent synthetase and ligase</fullName>
        <ecNumber evidence="6">6.2.1.-</ecNumber>
    </submittedName>
</protein>
<dbReference type="HOGENOM" id="CLU_000022_59_10_11"/>
<dbReference type="AlphaFoldDB" id="R4Z7P4"/>
<evidence type="ECO:0000256" key="2">
    <source>
        <dbReference type="ARBA" id="ARBA00022598"/>
    </source>
</evidence>
<feature type="domain" description="AMP-binding enzyme C-terminal" evidence="5">
    <location>
        <begin position="447"/>
        <end position="522"/>
    </location>
</feature>